<organism evidence="1 2">
    <name type="scientific">Tegillarca granosa</name>
    <name type="common">Malaysian cockle</name>
    <name type="synonym">Anadara granosa</name>
    <dbReference type="NCBI Taxonomy" id="220873"/>
    <lineage>
        <taxon>Eukaryota</taxon>
        <taxon>Metazoa</taxon>
        <taxon>Spiralia</taxon>
        <taxon>Lophotrochozoa</taxon>
        <taxon>Mollusca</taxon>
        <taxon>Bivalvia</taxon>
        <taxon>Autobranchia</taxon>
        <taxon>Pteriomorphia</taxon>
        <taxon>Arcoida</taxon>
        <taxon>Arcoidea</taxon>
        <taxon>Arcidae</taxon>
        <taxon>Tegillarca</taxon>
    </lineage>
</organism>
<protein>
    <recommendedName>
        <fullName evidence="3">Leucine-rich repeat-containing protein 58</fullName>
    </recommendedName>
</protein>
<gene>
    <name evidence="1" type="ORF">KUTeg_011982</name>
</gene>
<evidence type="ECO:0000313" key="1">
    <source>
        <dbReference type="EMBL" id="KAJ8310117.1"/>
    </source>
</evidence>
<proteinExistence type="predicted"/>
<sequence>MMTMVPHTEIILYEDDTSEVTSKSIQYKQDTEMPGVDSIFQSARSRYFQGSGRSRSPFTAQGDNMISPSELAILDCLINGGKVLSLKAHFILQLPDISPLIKTLFPREILEIKQLEVLKLRNNPLRDLPLDISRLKNLRVLVRLIDMAALVMHDMGLHKHPEKFPESVNDVLSSCTTCDCCHGVLYGPGLRIIRPVSKIHGIKNLPFLFRACSPNCLYVFKTSKETLSEILYGTSEP</sequence>
<dbReference type="PROSITE" id="PS51450">
    <property type="entry name" value="LRR"/>
    <property type="match status" value="1"/>
</dbReference>
<accession>A0ABQ9EY79</accession>
<evidence type="ECO:0000313" key="2">
    <source>
        <dbReference type="Proteomes" id="UP001217089"/>
    </source>
</evidence>
<name>A0ABQ9EY79_TEGGR</name>
<dbReference type="InterPro" id="IPR001611">
    <property type="entry name" value="Leu-rich_rpt"/>
</dbReference>
<dbReference type="InterPro" id="IPR032675">
    <property type="entry name" value="LRR_dom_sf"/>
</dbReference>
<dbReference type="Gene3D" id="3.80.10.10">
    <property type="entry name" value="Ribonuclease Inhibitor"/>
    <property type="match status" value="1"/>
</dbReference>
<dbReference type="Proteomes" id="UP001217089">
    <property type="component" value="Unassembled WGS sequence"/>
</dbReference>
<reference evidence="1 2" key="1">
    <citation type="submission" date="2022-12" db="EMBL/GenBank/DDBJ databases">
        <title>Chromosome-level genome of Tegillarca granosa.</title>
        <authorList>
            <person name="Kim J."/>
        </authorList>
    </citation>
    <scope>NUCLEOTIDE SEQUENCE [LARGE SCALE GENOMIC DNA]</scope>
    <source>
        <strain evidence="1">Teg-2019</strain>
        <tissue evidence="1">Adductor muscle</tissue>
    </source>
</reference>
<dbReference type="EMBL" id="JARBDR010000640">
    <property type="protein sequence ID" value="KAJ8310117.1"/>
    <property type="molecule type" value="Genomic_DNA"/>
</dbReference>
<comment type="caution">
    <text evidence="1">The sequence shown here is derived from an EMBL/GenBank/DDBJ whole genome shotgun (WGS) entry which is preliminary data.</text>
</comment>
<keyword evidence="2" id="KW-1185">Reference proteome</keyword>
<evidence type="ECO:0008006" key="3">
    <source>
        <dbReference type="Google" id="ProtNLM"/>
    </source>
</evidence>